<dbReference type="Proteomes" id="UP001385499">
    <property type="component" value="Unassembled WGS sequence"/>
</dbReference>
<dbReference type="InterPro" id="IPR036390">
    <property type="entry name" value="WH_DNA-bd_sf"/>
</dbReference>
<dbReference type="PANTHER" id="PTHR30136:SF34">
    <property type="entry name" value="TRANSCRIPTIONAL REGULATOR"/>
    <property type="match status" value="1"/>
</dbReference>
<dbReference type="SUPFAM" id="SSF55781">
    <property type="entry name" value="GAF domain-like"/>
    <property type="match status" value="1"/>
</dbReference>
<evidence type="ECO:0000313" key="7">
    <source>
        <dbReference type="Proteomes" id="UP001385499"/>
    </source>
</evidence>
<evidence type="ECO:0000259" key="4">
    <source>
        <dbReference type="PROSITE" id="PS51077"/>
    </source>
</evidence>
<gene>
    <name evidence="6" type="ORF">V6575_03700</name>
</gene>
<evidence type="ECO:0000259" key="5">
    <source>
        <dbReference type="PROSITE" id="PS51078"/>
    </source>
</evidence>
<evidence type="ECO:0000256" key="1">
    <source>
        <dbReference type="ARBA" id="ARBA00023015"/>
    </source>
</evidence>
<feature type="domain" description="HTH iclR-type" evidence="4">
    <location>
        <begin position="42"/>
        <end position="102"/>
    </location>
</feature>
<organism evidence="6 7">
    <name type="scientific">Roseibium algae</name>
    <dbReference type="NCBI Taxonomy" id="3123038"/>
    <lineage>
        <taxon>Bacteria</taxon>
        <taxon>Pseudomonadati</taxon>
        <taxon>Pseudomonadota</taxon>
        <taxon>Alphaproteobacteria</taxon>
        <taxon>Hyphomicrobiales</taxon>
        <taxon>Stappiaceae</taxon>
        <taxon>Roseibium</taxon>
    </lineage>
</organism>
<dbReference type="Pfam" id="PF09339">
    <property type="entry name" value="HTH_IclR"/>
    <property type="match status" value="1"/>
</dbReference>
<comment type="caution">
    <text evidence="6">The sequence shown here is derived from an EMBL/GenBank/DDBJ whole genome shotgun (WGS) entry which is preliminary data.</text>
</comment>
<keyword evidence="2" id="KW-0238">DNA-binding</keyword>
<dbReference type="RefSeq" id="WP_340272735.1">
    <property type="nucleotide sequence ID" value="NZ_JBAKIA010000002.1"/>
</dbReference>
<dbReference type="SUPFAM" id="SSF46785">
    <property type="entry name" value="Winged helix' DNA-binding domain"/>
    <property type="match status" value="1"/>
</dbReference>
<evidence type="ECO:0000256" key="2">
    <source>
        <dbReference type="ARBA" id="ARBA00023125"/>
    </source>
</evidence>
<dbReference type="EMBL" id="JBAKIA010000002">
    <property type="protein sequence ID" value="MEJ8473179.1"/>
    <property type="molecule type" value="Genomic_DNA"/>
</dbReference>
<dbReference type="PANTHER" id="PTHR30136">
    <property type="entry name" value="HELIX-TURN-HELIX TRANSCRIPTIONAL REGULATOR, ICLR FAMILY"/>
    <property type="match status" value="1"/>
</dbReference>
<dbReference type="InterPro" id="IPR014757">
    <property type="entry name" value="Tscrpt_reg_IclR_C"/>
</dbReference>
<accession>A0ABU8TGA8</accession>
<reference evidence="6 7" key="1">
    <citation type="submission" date="2024-02" db="EMBL/GenBank/DDBJ databases">
        <title>Roseibium algae sp. nov., isolated from marine alga (Grateloupia sp.), showing potential in myo-inositol conversion.</title>
        <authorList>
            <person name="Wang Y."/>
        </authorList>
    </citation>
    <scope>NUCLEOTIDE SEQUENCE [LARGE SCALE GENOMIC DNA]</scope>
    <source>
        <strain evidence="6 7">H3510</strain>
    </source>
</reference>
<name>A0ABU8TGA8_9HYPH</name>
<keyword evidence="7" id="KW-1185">Reference proteome</keyword>
<dbReference type="InterPro" id="IPR029016">
    <property type="entry name" value="GAF-like_dom_sf"/>
</dbReference>
<dbReference type="Gene3D" id="3.30.450.40">
    <property type="match status" value="1"/>
</dbReference>
<dbReference type="Pfam" id="PF01614">
    <property type="entry name" value="IclR_C"/>
    <property type="match status" value="1"/>
</dbReference>
<keyword evidence="3" id="KW-0804">Transcription</keyword>
<sequence>MRDIENAEAGGAVVKGFIGPPGGGAKMTANGMERKIQDRDISLTFAKGMSVLKAFDTSSTHLTLPQIARTTGLDRATTRRLVLTLVHLGYVKQEDRVFSLTPRILVLAGGFLQGRQFGKTIEPVIRSFSNQISEPISMAMVDGDQAVYVAHAGARANSVSIGFTVGSKLSLLSSAIGRALVAGYPAGEAEKLIATAPLVPFTNATSMDRDAIAADITATTQRGYAYVVGEFEAGVAAVAVPVRPDNAEPNAIGVSGDASRFEDPKVRQNIIETLRECAKVVAELL</sequence>
<proteinExistence type="predicted"/>
<dbReference type="SMART" id="SM00346">
    <property type="entry name" value="HTH_ICLR"/>
    <property type="match status" value="1"/>
</dbReference>
<dbReference type="InterPro" id="IPR050707">
    <property type="entry name" value="HTH_MetabolicPath_Reg"/>
</dbReference>
<dbReference type="InterPro" id="IPR036388">
    <property type="entry name" value="WH-like_DNA-bd_sf"/>
</dbReference>
<dbReference type="Gene3D" id="1.10.10.10">
    <property type="entry name" value="Winged helix-like DNA-binding domain superfamily/Winged helix DNA-binding domain"/>
    <property type="match status" value="1"/>
</dbReference>
<protein>
    <submittedName>
        <fullName evidence="6">IclR family transcriptional regulator C-terminal domain-containing protein</fullName>
    </submittedName>
</protein>
<feature type="domain" description="IclR-ED" evidence="5">
    <location>
        <begin position="103"/>
        <end position="285"/>
    </location>
</feature>
<evidence type="ECO:0000313" key="6">
    <source>
        <dbReference type="EMBL" id="MEJ8473179.1"/>
    </source>
</evidence>
<evidence type="ECO:0000256" key="3">
    <source>
        <dbReference type="ARBA" id="ARBA00023163"/>
    </source>
</evidence>
<dbReference type="InterPro" id="IPR005471">
    <property type="entry name" value="Tscrpt_reg_IclR_N"/>
</dbReference>
<keyword evidence="1" id="KW-0805">Transcription regulation</keyword>
<dbReference type="PROSITE" id="PS51078">
    <property type="entry name" value="ICLR_ED"/>
    <property type="match status" value="1"/>
</dbReference>
<dbReference type="PROSITE" id="PS51077">
    <property type="entry name" value="HTH_ICLR"/>
    <property type="match status" value="1"/>
</dbReference>